<comment type="caution">
    <text evidence="2">The sequence shown here is derived from an EMBL/GenBank/DDBJ whole genome shotgun (WGS) entry which is preliminary data.</text>
</comment>
<name>A0A1V4JHK5_PATFA</name>
<feature type="compositionally biased region" description="Basic and acidic residues" evidence="1">
    <location>
        <begin position="74"/>
        <end position="83"/>
    </location>
</feature>
<evidence type="ECO:0000313" key="2">
    <source>
        <dbReference type="EMBL" id="OPJ71648.1"/>
    </source>
</evidence>
<reference evidence="2 3" key="1">
    <citation type="submission" date="2016-02" db="EMBL/GenBank/DDBJ databases">
        <title>Band-tailed pigeon sequencing and assembly.</title>
        <authorList>
            <person name="Soares A.E."/>
            <person name="Novak B.J."/>
            <person name="Rice E.S."/>
            <person name="O'Connell B."/>
            <person name="Chang D."/>
            <person name="Weber S."/>
            <person name="Shapiro B."/>
        </authorList>
    </citation>
    <scope>NUCLEOTIDE SEQUENCE [LARGE SCALE GENOMIC DNA]</scope>
    <source>
        <strain evidence="2">BTP2013</strain>
        <tissue evidence="2">Blood</tissue>
    </source>
</reference>
<gene>
    <name evidence="2" type="ORF">AV530_019950</name>
</gene>
<dbReference type="Proteomes" id="UP000190648">
    <property type="component" value="Unassembled WGS sequence"/>
</dbReference>
<feature type="region of interest" description="Disordered" evidence="1">
    <location>
        <begin position="60"/>
        <end position="83"/>
    </location>
</feature>
<evidence type="ECO:0000313" key="3">
    <source>
        <dbReference type="Proteomes" id="UP000190648"/>
    </source>
</evidence>
<protein>
    <submittedName>
        <fullName evidence="2">Uncharacterized protein</fullName>
    </submittedName>
</protein>
<organism evidence="2 3">
    <name type="scientific">Patagioenas fasciata monilis</name>
    <dbReference type="NCBI Taxonomy" id="372326"/>
    <lineage>
        <taxon>Eukaryota</taxon>
        <taxon>Metazoa</taxon>
        <taxon>Chordata</taxon>
        <taxon>Craniata</taxon>
        <taxon>Vertebrata</taxon>
        <taxon>Euteleostomi</taxon>
        <taxon>Archelosauria</taxon>
        <taxon>Archosauria</taxon>
        <taxon>Dinosauria</taxon>
        <taxon>Saurischia</taxon>
        <taxon>Theropoda</taxon>
        <taxon>Coelurosauria</taxon>
        <taxon>Aves</taxon>
        <taxon>Neognathae</taxon>
        <taxon>Neoaves</taxon>
        <taxon>Columbimorphae</taxon>
        <taxon>Columbiformes</taxon>
        <taxon>Columbidae</taxon>
        <taxon>Patagioenas</taxon>
    </lineage>
</organism>
<keyword evidence="3" id="KW-1185">Reference proteome</keyword>
<sequence length="83" mass="8677">MHQGGPKGPADSLTCRWCAGGTNEPGCTAQGHRERGAVGSLEWNRSIVWRNGRWEEAQIATQMGATEGDCSGGEESKGADSGS</sequence>
<dbReference type="OrthoDB" id="1935530at2759"/>
<evidence type="ECO:0000256" key="1">
    <source>
        <dbReference type="SAM" id="MobiDB-lite"/>
    </source>
</evidence>
<proteinExistence type="predicted"/>
<dbReference type="AlphaFoldDB" id="A0A1V4JHK5"/>
<dbReference type="EMBL" id="LSYS01007350">
    <property type="protein sequence ID" value="OPJ71648.1"/>
    <property type="molecule type" value="Genomic_DNA"/>
</dbReference>
<accession>A0A1V4JHK5</accession>